<feature type="compositionally biased region" description="Polar residues" evidence="1">
    <location>
        <begin position="155"/>
        <end position="168"/>
    </location>
</feature>
<evidence type="ECO:0000256" key="1">
    <source>
        <dbReference type="SAM" id="MobiDB-lite"/>
    </source>
</evidence>
<dbReference type="EMBL" id="RQTK01000220">
    <property type="protein sequence ID" value="RUS84026.1"/>
    <property type="molecule type" value="Genomic_DNA"/>
</dbReference>
<organism evidence="2 3">
    <name type="scientific">Elysia chlorotica</name>
    <name type="common">Eastern emerald elysia</name>
    <name type="synonym">Sea slug</name>
    <dbReference type="NCBI Taxonomy" id="188477"/>
    <lineage>
        <taxon>Eukaryota</taxon>
        <taxon>Metazoa</taxon>
        <taxon>Spiralia</taxon>
        <taxon>Lophotrochozoa</taxon>
        <taxon>Mollusca</taxon>
        <taxon>Gastropoda</taxon>
        <taxon>Heterobranchia</taxon>
        <taxon>Euthyneura</taxon>
        <taxon>Panpulmonata</taxon>
        <taxon>Sacoglossa</taxon>
        <taxon>Placobranchoidea</taxon>
        <taxon>Plakobranchidae</taxon>
        <taxon>Elysia</taxon>
    </lineage>
</organism>
<comment type="caution">
    <text evidence="2">The sequence shown here is derived from an EMBL/GenBank/DDBJ whole genome shotgun (WGS) entry which is preliminary data.</text>
</comment>
<protein>
    <submittedName>
        <fullName evidence="2">Uncharacterized protein</fullName>
    </submittedName>
</protein>
<dbReference type="AlphaFoldDB" id="A0A433TRC0"/>
<dbReference type="OrthoDB" id="6145148at2759"/>
<evidence type="ECO:0000313" key="3">
    <source>
        <dbReference type="Proteomes" id="UP000271974"/>
    </source>
</evidence>
<feature type="region of interest" description="Disordered" evidence="1">
    <location>
        <begin position="155"/>
        <end position="181"/>
    </location>
</feature>
<keyword evidence="3" id="KW-1185">Reference proteome</keyword>
<accession>A0A433TRC0</accession>
<proteinExistence type="predicted"/>
<dbReference type="Proteomes" id="UP000271974">
    <property type="component" value="Unassembled WGS sequence"/>
</dbReference>
<evidence type="ECO:0000313" key="2">
    <source>
        <dbReference type="EMBL" id="RUS84026.1"/>
    </source>
</evidence>
<dbReference type="STRING" id="188477.A0A433TRC0"/>
<name>A0A433TRC0_ELYCH</name>
<sequence>MFIIEDANLDGAGSGKPEALLFLTPCLRQVLDLPVTHGFTQTDSSLLLSDWLQMSEVSGQVSGFEFQAVASCTHAKEEALILINAMRPVLELPATHALKINVAGHVGIEGNEMADELAKIEIEVEPSRTESTCLMQTRCSWILCLAVEDKADGSTRTLSGRKINSSRPVQDKNGNLIPGEEEQRTRWAEHFKEALNRSSPPDIPPPTELLDINTNLPSRSQIAKAIKSLKSGKAAGPDGIPLEVS</sequence>
<gene>
    <name evidence="2" type="ORF">EGW08_008204</name>
</gene>
<reference evidence="2 3" key="1">
    <citation type="submission" date="2019-01" db="EMBL/GenBank/DDBJ databases">
        <title>A draft genome assembly of the solar-powered sea slug Elysia chlorotica.</title>
        <authorList>
            <person name="Cai H."/>
            <person name="Li Q."/>
            <person name="Fang X."/>
            <person name="Li J."/>
            <person name="Curtis N.E."/>
            <person name="Altenburger A."/>
            <person name="Shibata T."/>
            <person name="Feng M."/>
            <person name="Maeda T."/>
            <person name="Schwartz J.A."/>
            <person name="Shigenobu S."/>
            <person name="Lundholm N."/>
            <person name="Nishiyama T."/>
            <person name="Yang H."/>
            <person name="Hasebe M."/>
            <person name="Li S."/>
            <person name="Pierce S.K."/>
            <person name="Wang J."/>
        </authorList>
    </citation>
    <scope>NUCLEOTIDE SEQUENCE [LARGE SCALE GENOMIC DNA]</scope>
    <source>
        <strain evidence="2">EC2010</strain>
        <tissue evidence="2">Whole organism of an adult</tissue>
    </source>
</reference>